<evidence type="ECO:0000313" key="2">
    <source>
        <dbReference type="EMBL" id="KAA5413225.1"/>
    </source>
</evidence>
<evidence type="ECO:0000313" key="4">
    <source>
        <dbReference type="Proteomes" id="UP000325055"/>
    </source>
</evidence>
<dbReference type="RefSeq" id="WP_007211663.1">
    <property type="nucleotide sequence ID" value="NZ_CABMLT010000040.1"/>
</dbReference>
<gene>
    <name evidence="2" type="ORF">F2Y81_23555</name>
    <name evidence="1" type="ORF">F2Y86_02970</name>
    <name evidence="3" type="ORF">PZH42_13020</name>
</gene>
<proteinExistence type="predicted"/>
<reference evidence="4 5" key="1">
    <citation type="journal article" date="2019" name="Nat. Med.">
        <title>A library of human gut bacterial isolates paired with longitudinal multiomics data enables mechanistic microbiome research.</title>
        <authorList>
            <person name="Poyet M."/>
            <person name="Groussin M."/>
            <person name="Gibbons S.M."/>
            <person name="Avila-Pacheco J."/>
            <person name="Jiang X."/>
            <person name="Kearney S.M."/>
            <person name="Perrotta A.R."/>
            <person name="Berdy B."/>
            <person name="Zhao S."/>
            <person name="Lieberman T.D."/>
            <person name="Swanson P.K."/>
            <person name="Smith M."/>
            <person name="Roesemann S."/>
            <person name="Alexander J.E."/>
            <person name="Rich S.A."/>
            <person name="Livny J."/>
            <person name="Vlamakis H."/>
            <person name="Clish C."/>
            <person name="Bullock K."/>
            <person name="Deik A."/>
            <person name="Scott J."/>
            <person name="Pierce K.A."/>
            <person name="Xavier R.J."/>
            <person name="Alm E.J."/>
        </authorList>
    </citation>
    <scope>NUCLEOTIDE SEQUENCE [LARGE SCALE GENOMIC DNA]</scope>
    <source>
        <strain evidence="2 5">BIOML-A6</strain>
        <strain evidence="1 4">BIOML-A7</strain>
    </source>
</reference>
<accession>A0A108T1M0</accession>
<evidence type="ECO:0000313" key="1">
    <source>
        <dbReference type="EMBL" id="KAA5410862.1"/>
    </source>
</evidence>
<dbReference type="eggNOG" id="COG3339">
    <property type="taxonomic scope" value="Bacteria"/>
</dbReference>
<evidence type="ECO:0000313" key="3">
    <source>
        <dbReference type="EMBL" id="MDE8695025.1"/>
    </source>
</evidence>
<dbReference type="EMBL" id="VVYW01000002">
    <property type="protein sequence ID" value="KAA5410862.1"/>
    <property type="molecule type" value="Genomic_DNA"/>
</dbReference>
<dbReference type="Proteomes" id="UP000448877">
    <property type="component" value="Unassembled WGS sequence"/>
</dbReference>
<dbReference type="EMBL" id="VVYV01000055">
    <property type="protein sequence ID" value="KAA5413225.1"/>
    <property type="molecule type" value="Genomic_DNA"/>
</dbReference>
<comment type="caution">
    <text evidence="2">The sequence shown here is derived from an EMBL/GenBank/DDBJ whole genome shotgun (WGS) entry which is preliminary data.</text>
</comment>
<dbReference type="GeneID" id="66305621"/>
<sequence>MKVNLSMDDIRTKVEEYIKKAGRATGRPVLTAYYVMTADTTPDNERTNIMLALVAIVFPTSIEDVLGQIFMVGKGFAAVYAYKKVKKYITPQIKDKVEAKLDEWFHDNVTEVEPLYLELK</sequence>
<name>A0A108T1M0_9BACE</name>
<evidence type="ECO:0000313" key="5">
    <source>
        <dbReference type="Proteomes" id="UP000448877"/>
    </source>
</evidence>
<dbReference type="STRING" id="246787.BcellWH2_03050"/>
<dbReference type="Proteomes" id="UP000325055">
    <property type="component" value="Unassembled WGS sequence"/>
</dbReference>
<protein>
    <submittedName>
        <fullName evidence="2">Uncharacterized protein</fullName>
    </submittedName>
</protein>
<dbReference type="AlphaFoldDB" id="A0A108T1M0"/>
<dbReference type="EMBL" id="JARFID010000010">
    <property type="protein sequence ID" value="MDE8695025.1"/>
    <property type="molecule type" value="Genomic_DNA"/>
</dbReference>
<dbReference type="Proteomes" id="UP001221924">
    <property type="component" value="Unassembled WGS sequence"/>
</dbReference>
<reference evidence="3" key="2">
    <citation type="submission" date="2023-03" db="EMBL/GenBank/DDBJ databases">
        <title>DFI Biobank Strains.</title>
        <authorList>
            <person name="Mostad J."/>
            <person name="Paddock L."/>
            <person name="Medina S."/>
            <person name="Waligurski E."/>
            <person name="Barat B."/>
            <person name="Smith R."/>
            <person name="Burgo V."/>
            <person name="Metcalfe C."/>
            <person name="Woodson C."/>
            <person name="Sundararajan A."/>
            <person name="Ramaswamy R."/>
            <person name="Lin H."/>
            <person name="Pamer E.G."/>
        </authorList>
    </citation>
    <scope>NUCLEOTIDE SEQUENCE</scope>
    <source>
        <strain evidence="3">DFI.9.5</strain>
    </source>
</reference>
<organism evidence="2 5">
    <name type="scientific">Bacteroides cellulosilyticus</name>
    <dbReference type="NCBI Taxonomy" id="246787"/>
    <lineage>
        <taxon>Bacteria</taxon>
        <taxon>Pseudomonadati</taxon>
        <taxon>Bacteroidota</taxon>
        <taxon>Bacteroidia</taxon>
        <taxon>Bacteroidales</taxon>
        <taxon>Bacteroidaceae</taxon>
        <taxon>Bacteroides</taxon>
    </lineage>
</organism>